<accession>A0A8J2KS87</accession>
<protein>
    <submittedName>
        <fullName evidence="2">Uncharacterized protein</fullName>
    </submittedName>
</protein>
<feature type="region of interest" description="Disordered" evidence="1">
    <location>
        <begin position="1"/>
        <end position="114"/>
    </location>
</feature>
<feature type="compositionally biased region" description="Basic residues" evidence="1">
    <location>
        <begin position="105"/>
        <end position="114"/>
    </location>
</feature>
<feature type="compositionally biased region" description="Basic and acidic residues" evidence="1">
    <location>
        <begin position="87"/>
        <end position="104"/>
    </location>
</feature>
<dbReference type="EMBL" id="CAJVCH010462858">
    <property type="protein sequence ID" value="CAG7819905.1"/>
    <property type="molecule type" value="Genomic_DNA"/>
</dbReference>
<evidence type="ECO:0000313" key="3">
    <source>
        <dbReference type="Proteomes" id="UP000708208"/>
    </source>
</evidence>
<evidence type="ECO:0000256" key="1">
    <source>
        <dbReference type="SAM" id="MobiDB-lite"/>
    </source>
</evidence>
<name>A0A8J2KS87_9HEXA</name>
<evidence type="ECO:0000313" key="2">
    <source>
        <dbReference type="EMBL" id="CAG7819905.1"/>
    </source>
</evidence>
<organism evidence="2 3">
    <name type="scientific">Allacma fusca</name>
    <dbReference type="NCBI Taxonomy" id="39272"/>
    <lineage>
        <taxon>Eukaryota</taxon>
        <taxon>Metazoa</taxon>
        <taxon>Ecdysozoa</taxon>
        <taxon>Arthropoda</taxon>
        <taxon>Hexapoda</taxon>
        <taxon>Collembola</taxon>
        <taxon>Symphypleona</taxon>
        <taxon>Sminthuridae</taxon>
        <taxon>Allacma</taxon>
    </lineage>
</organism>
<reference evidence="2" key="1">
    <citation type="submission" date="2021-06" db="EMBL/GenBank/DDBJ databases">
        <authorList>
            <person name="Hodson N. C."/>
            <person name="Mongue J. A."/>
            <person name="Jaron S. K."/>
        </authorList>
    </citation>
    <scope>NUCLEOTIDE SEQUENCE</scope>
</reference>
<sequence>MPKRKRQSIAERRARNKIFKTTKFEASAKQNLQKRPNTEARKNARQNENIRERDIQQNQGNMRRTRSKACYRSDEQVVNTRQRAKARQLDSKKERDNKIQAESRRKSRKCSNPN</sequence>
<proteinExistence type="predicted"/>
<keyword evidence="3" id="KW-1185">Reference proteome</keyword>
<dbReference type="Proteomes" id="UP000708208">
    <property type="component" value="Unassembled WGS sequence"/>
</dbReference>
<gene>
    <name evidence="2" type="ORF">AFUS01_LOCUS30323</name>
</gene>
<dbReference type="AlphaFoldDB" id="A0A8J2KS87"/>
<comment type="caution">
    <text evidence="2">The sequence shown here is derived from an EMBL/GenBank/DDBJ whole genome shotgun (WGS) entry which is preliminary data.</text>
</comment>